<dbReference type="PANTHER" id="PTHR43056">
    <property type="entry name" value="PEPTIDASE S9 PROLYL OLIGOPEPTIDASE"/>
    <property type="match status" value="1"/>
</dbReference>
<dbReference type="Gene3D" id="2.60.120.260">
    <property type="entry name" value="Galactose-binding domain-like"/>
    <property type="match status" value="1"/>
</dbReference>
<dbReference type="InterPro" id="IPR029058">
    <property type="entry name" value="AB_hydrolase_fold"/>
</dbReference>
<dbReference type="Pfam" id="PF08530">
    <property type="entry name" value="PepX_C"/>
    <property type="match status" value="1"/>
</dbReference>
<keyword evidence="4" id="KW-1185">Reference proteome</keyword>
<dbReference type="Pfam" id="PF02129">
    <property type="entry name" value="Peptidase_S15"/>
    <property type="match status" value="1"/>
</dbReference>
<dbReference type="SMART" id="SM00939">
    <property type="entry name" value="PepX_C"/>
    <property type="match status" value="1"/>
</dbReference>
<dbReference type="NCBIfam" id="TIGR00976">
    <property type="entry name" value="CocE_NonD"/>
    <property type="match status" value="1"/>
</dbReference>
<dbReference type="InterPro" id="IPR005674">
    <property type="entry name" value="CocE/Ser_esterase"/>
</dbReference>
<dbReference type="SUPFAM" id="SSF49785">
    <property type="entry name" value="Galactose-binding domain-like"/>
    <property type="match status" value="1"/>
</dbReference>
<dbReference type="InterPro" id="IPR013736">
    <property type="entry name" value="Xaa-Pro_dipept_C"/>
</dbReference>
<dbReference type="InterPro" id="IPR050585">
    <property type="entry name" value="Xaa-Pro_dipeptidyl-ppase/CocE"/>
</dbReference>
<evidence type="ECO:0000259" key="2">
    <source>
        <dbReference type="SMART" id="SM00939"/>
    </source>
</evidence>
<dbReference type="RefSeq" id="WP_320507659.1">
    <property type="nucleotide sequence ID" value="NZ_JAXCLW010000002.1"/>
</dbReference>
<dbReference type="Gene3D" id="3.40.50.1820">
    <property type="entry name" value="alpha/beta hydrolase"/>
    <property type="match status" value="2"/>
</dbReference>
<sequence>MSNVITDMPHKVKVIEHFWIPLKDGTRLAARMWLPEDAEKKPVPAVLEYIPYRKRDGTRGRDEPMHGYFAGHGYAAIRVDQRGSGDSDGLMHDEYAQQEQDDALEVIDWISRQSWCSGNVGMMGKSWGGFNCLQVAALRPPALKAILSVCSTDDRYADDVHYMGGCLLGDNHWWGDIMLAYQARPADPETFGPAWRENWLTRLKEMPFWPAEWMKNQRRNAYWKHGSICEDWSAIQCPVFLIGGWVDSYTNAVPRMLEHLKVPRKAVLGPWAHLYPQDGSPAPAIGFLQEAVKWWDHWLKGKKTDTLDGPMLRAWLQDYTEPTTTRVAHPGRWVAEDNWPSANISEHRLHLTDRGLGAKAGGETALTICSPQNTGTACGEWMGVGCAGELPGDQRFDDGNSLVFDTTVLDQQVDVLGAPVLELDFASDKPVAQLCARLSDVAPDGKALRVSYQVFNLTHRDSHEHPTALEPGKRYKLRLKLNDCGHRFAPGHKIRIALSTAYWPLIWPSPERATLTVFTDASVLVLPQRQPRKNDGNDPFLKSEMAPLAPSSKVTEGKAERYATFDMMTGLSTYVTRGEGSVFGGGATRYDEIGTVQNHSLTRYLTIKADDPLSARYKIDQSYELGRPGWQVRIETVTELTSTKEHFIFTGRLDAYEGSTRVASRNWHETIKRDLL</sequence>
<dbReference type="PANTHER" id="PTHR43056:SF10">
    <property type="entry name" value="COCE_NOND FAMILY, PUTATIVE (AFU_ORTHOLOGUE AFUA_7G00600)-RELATED"/>
    <property type="match status" value="1"/>
</dbReference>
<dbReference type="GO" id="GO:0016787">
    <property type="term" value="F:hydrolase activity"/>
    <property type="evidence" value="ECO:0007669"/>
    <property type="project" value="UniProtKB-KW"/>
</dbReference>
<keyword evidence="1 3" id="KW-0378">Hydrolase</keyword>
<protein>
    <submittedName>
        <fullName evidence="3">CocE/NonD family hydrolase</fullName>
    </submittedName>
</protein>
<evidence type="ECO:0000256" key="1">
    <source>
        <dbReference type="ARBA" id="ARBA00022801"/>
    </source>
</evidence>
<dbReference type="InterPro" id="IPR000383">
    <property type="entry name" value="Xaa-Pro-like_dom"/>
</dbReference>
<organism evidence="3 4">
    <name type="scientific">Dongia soli</name>
    <dbReference type="NCBI Taxonomy" id="600628"/>
    <lineage>
        <taxon>Bacteria</taxon>
        <taxon>Pseudomonadati</taxon>
        <taxon>Pseudomonadota</taxon>
        <taxon>Alphaproteobacteria</taxon>
        <taxon>Rhodospirillales</taxon>
        <taxon>Dongiaceae</taxon>
        <taxon>Dongia</taxon>
    </lineage>
</organism>
<dbReference type="EMBL" id="JAXCLW010000002">
    <property type="protein sequence ID" value="MDY0882586.1"/>
    <property type="molecule type" value="Genomic_DNA"/>
</dbReference>
<name>A0ABU5E8E5_9PROT</name>
<dbReference type="Proteomes" id="UP001279642">
    <property type="component" value="Unassembled WGS sequence"/>
</dbReference>
<proteinExistence type="predicted"/>
<comment type="caution">
    <text evidence="3">The sequence shown here is derived from an EMBL/GenBank/DDBJ whole genome shotgun (WGS) entry which is preliminary data.</text>
</comment>
<feature type="domain" description="Xaa-Pro dipeptidyl-peptidase C-terminal" evidence="2">
    <location>
        <begin position="292"/>
        <end position="546"/>
    </location>
</feature>
<evidence type="ECO:0000313" key="3">
    <source>
        <dbReference type="EMBL" id="MDY0882586.1"/>
    </source>
</evidence>
<gene>
    <name evidence="3" type="ORF">SMD27_07005</name>
</gene>
<dbReference type="SUPFAM" id="SSF53474">
    <property type="entry name" value="alpha/beta-Hydrolases"/>
    <property type="match status" value="1"/>
</dbReference>
<reference evidence="3 4" key="1">
    <citation type="journal article" date="2016" name="Antonie Van Leeuwenhoek">
        <title>Dongia soli sp. nov., isolated from soil from Dokdo, Korea.</title>
        <authorList>
            <person name="Kim D.U."/>
            <person name="Lee H."/>
            <person name="Kim H."/>
            <person name="Kim S.G."/>
            <person name="Ka J.O."/>
        </authorList>
    </citation>
    <scope>NUCLEOTIDE SEQUENCE [LARGE SCALE GENOMIC DNA]</scope>
    <source>
        <strain evidence="3 4">D78</strain>
    </source>
</reference>
<dbReference type="InterPro" id="IPR008979">
    <property type="entry name" value="Galactose-bd-like_sf"/>
</dbReference>
<accession>A0ABU5E8E5</accession>
<evidence type="ECO:0000313" key="4">
    <source>
        <dbReference type="Proteomes" id="UP001279642"/>
    </source>
</evidence>